<evidence type="ECO:0000256" key="8">
    <source>
        <dbReference type="RuleBase" id="RU362010"/>
    </source>
</evidence>
<proteinExistence type="inferred from homology"/>
<dbReference type="InterPro" id="IPR045863">
    <property type="entry name" value="CorA_TM1_TM2"/>
</dbReference>
<keyword evidence="5 8" id="KW-0812">Transmembrane</keyword>
<name>A0A0S8GJ49_UNCW3</name>
<feature type="transmembrane region" description="Helical" evidence="8">
    <location>
        <begin position="328"/>
        <end position="348"/>
    </location>
</feature>
<evidence type="ECO:0000256" key="5">
    <source>
        <dbReference type="ARBA" id="ARBA00022692"/>
    </source>
</evidence>
<keyword evidence="6 8" id="KW-1133">Transmembrane helix</keyword>
<dbReference type="GO" id="GO:0015095">
    <property type="term" value="F:magnesium ion transmembrane transporter activity"/>
    <property type="evidence" value="ECO:0007669"/>
    <property type="project" value="UniProtKB-UniRule"/>
</dbReference>
<evidence type="ECO:0000313" key="10">
    <source>
        <dbReference type="Proteomes" id="UP000051096"/>
    </source>
</evidence>
<comment type="function">
    <text evidence="8">Mediates influx of magnesium ions.</text>
</comment>
<protein>
    <recommendedName>
        <fullName evidence="8">Magnesium transport protein CorA</fullName>
    </recommendedName>
</protein>
<dbReference type="PANTHER" id="PTHR46494:SF1">
    <property type="entry name" value="CORA FAMILY METAL ION TRANSPORTER (EUROFUNG)"/>
    <property type="match status" value="1"/>
</dbReference>
<dbReference type="SUPFAM" id="SSF144083">
    <property type="entry name" value="Magnesium transport protein CorA, transmembrane region"/>
    <property type="match status" value="1"/>
</dbReference>
<evidence type="ECO:0000313" key="9">
    <source>
        <dbReference type="EMBL" id="KPK71690.1"/>
    </source>
</evidence>
<dbReference type="Gene3D" id="3.30.460.20">
    <property type="entry name" value="CorA soluble domain-like"/>
    <property type="match status" value="1"/>
</dbReference>
<dbReference type="FunFam" id="1.20.58.340:FF:000012">
    <property type="entry name" value="Magnesium transport protein CorA"/>
    <property type="match status" value="1"/>
</dbReference>
<keyword evidence="8" id="KW-0460">Magnesium</keyword>
<dbReference type="Proteomes" id="UP000051096">
    <property type="component" value="Unassembled WGS sequence"/>
</dbReference>
<dbReference type="InterPro" id="IPR004488">
    <property type="entry name" value="Mg/Co-transport_prot_CorA"/>
</dbReference>
<dbReference type="GO" id="GO:0050897">
    <property type="term" value="F:cobalt ion binding"/>
    <property type="evidence" value="ECO:0007669"/>
    <property type="project" value="TreeGrafter"/>
</dbReference>
<dbReference type="PATRIC" id="fig|1703780.3.peg.35"/>
<comment type="caution">
    <text evidence="9">The sequence shown here is derived from an EMBL/GenBank/DDBJ whole genome shotgun (WGS) entry which is preliminary data.</text>
</comment>
<dbReference type="AlphaFoldDB" id="A0A0S8GJ49"/>
<dbReference type="NCBIfam" id="TIGR00383">
    <property type="entry name" value="corA"/>
    <property type="match status" value="1"/>
</dbReference>
<evidence type="ECO:0000256" key="7">
    <source>
        <dbReference type="ARBA" id="ARBA00023136"/>
    </source>
</evidence>
<dbReference type="SUPFAM" id="SSF143865">
    <property type="entry name" value="CorA soluble domain-like"/>
    <property type="match status" value="1"/>
</dbReference>
<keyword evidence="7 8" id="KW-0472">Membrane</keyword>
<dbReference type="Gene3D" id="1.20.58.340">
    <property type="entry name" value="Magnesium transport protein CorA, transmembrane region"/>
    <property type="match status" value="2"/>
</dbReference>
<dbReference type="GO" id="GO:0015087">
    <property type="term" value="F:cobalt ion transmembrane transporter activity"/>
    <property type="evidence" value="ECO:0007669"/>
    <property type="project" value="UniProtKB-UniRule"/>
</dbReference>
<dbReference type="GO" id="GO:0000287">
    <property type="term" value="F:magnesium ion binding"/>
    <property type="evidence" value="ECO:0007669"/>
    <property type="project" value="TreeGrafter"/>
</dbReference>
<dbReference type="InterPro" id="IPR002523">
    <property type="entry name" value="MgTranspt_CorA/ZnTranspt_ZntB"/>
</dbReference>
<dbReference type="PANTHER" id="PTHR46494">
    <property type="entry name" value="CORA FAMILY METAL ION TRANSPORTER (EUROFUNG)"/>
    <property type="match status" value="1"/>
</dbReference>
<dbReference type="GO" id="GO:0005886">
    <property type="term" value="C:plasma membrane"/>
    <property type="evidence" value="ECO:0007669"/>
    <property type="project" value="UniProtKB-SubCell"/>
</dbReference>
<sequence length="354" mass="41127">MRSIVKRMSRTRGLPPGTLVHVGEKRTEKVCITVIDYDEKDVTEKEIATIDECFLFKDTPTVTWINIDGLHDTSVIERIGEEYDFHPLVLEDILNTGQRPKFEDFDNYVFLVLKMFYRNETQEETVVEQVSVILGKNFVISFQEKPGDVFDSVRERIRKNKGRIRRAGADYLAYALLDAIVDSYYVILERVGDKVENLEDQVVSEPTPEALHTIHELKREMIFLRKSVWPLREVISNMSKAETKVVKKATGIYLRDVYDHTVQVIDTVETFRDMLSGLHDTYLSSISNRMNEIMKVLTIFASIFIPLTFIAGVYGMNFSYMPELGWRWGYFAVWGVILGVGIMMLVYFKRKKWI</sequence>
<comment type="subcellular location">
    <subcellularLocation>
        <location evidence="1">Cell membrane</location>
        <topology evidence="1">Multi-pass membrane protein</topology>
    </subcellularLocation>
    <subcellularLocation>
        <location evidence="8">Membrane</location>
        <topology evidence="8">Multi-pass membrane protein</topology>
    </subcellularLocation>
</comment>
<accession>A0A0S8GJ49</accession>
<keyword evidence="4 8" id="KW-1003">Cell membrane</keyword>
<keyword evidence="8" id="KW-0406">Ion transport</keyword>
<evidence type="ECO:0000256" key="2">
    <source>
        <dbReference type="ARBA" id="ARBA00009765"/>
    </source>
</evidence>
<evidence type="ECO:0000256" key="6">
    <source>
        <dbReference type="ARBA" id="ARBA00022989"/>
    </source>
</evidence>
<comment type="similarity">
    <text evidence="2 8">Belongs to the CorA metal ion transporter (MIT) (TC 1.A.35) family.</text>
</comment>
<evidence type="ECO:0000256" key="4">
    <source>
        <dbReference type="ARBA" id="ARBA00022475"/>
    </source>
</evidence>
<dbReference type="InterPro" id="IPR045861">
    <property type="entry name" value="CorA_cytoplasmic_dom"/>
</dbReference>
<organism evidence="9 10">
    <name type="scientific">candidate division WOR_3 bacterium SM23_60</name>
    <dbReference type="NCBI Taxonomy" id="1703780"/>
    <lineage>
        <taxon>Bacteria</taxon>
        <taxon>Bacteria division WOR-3</taxon>
    </lineage>
</organism>
<evidence type="ECO:0000256" key="1">
    <source>
        <dbReference type="ARBA" id="ARBA00004651"/>
    </source>
</evidence>
<gene>
    <name evidence="8" type="primary">corA</name>
    <name evidence="9" type="ORF">AMJ87_06970</name>
</gene>
<dbReference type="Pfam" id="PF01544">
    <property type="entry name" value="CorA"/>
    <property type="match status" value="1"/>
</dbReference>
<dbReference type="FunFam" id="3.30.460.20:FF:000008">
    <property type="entry name" value="Cobalt/magnesium transport protein CorA"/>
    <property type="match status" value="1"/>
</dbReference>
<evidence type="ECO:0000256" key="3">
    <source>
        <dbReference type="ARBA" id="ARBA00022448"/>
    </source>
</evidence>
<dbReference type="EMBL" id="LJUO01000058">
    <property type="protein sequence ID" value="KPK71690.1"/>
    <property type="molecule type" value="Genomic_DNA"/>
</dbReference>
<reference evidence="9 10" key="1">
    <citation type="journal article" date="2015" name="Microbiome">
        <title>Genomic resolution of linkages in carbon, nitrogen, and sulfur cycling among widespread estuary sediment bacteria.</title>
        <authorList>
            <person name="Baker B.J."/>
            <person name="Lazar C.S."/>
            <person name="Teske A.P."/>
            <person name="Dick G.J."/>
        </authorList>
    </citation>
    <scope>NUCLEOTIDE SEQUENCE [LARGE SCALE GENOMIC DNA]</scope>
    <source>
        <strain evidence="9">SM23_60</strain>
    </source>
</reference>
<dbReference type="CDD" id="cd12828">
    <property type="entry name" value="TmCorA-like_1"/>
    <property type="match status" value="1"/>
</dbReference>
<feature type="transmembrane region" description="Helical" evidence="8">
    <location>
        <begin position="296"/>
        <end position="316"/>
    </location>
</feature>
<keyword evidence="3 8" id="KW-0813">Transport</keyword>